<dbReference type="PANTHER" id="PTHR45787:SF13">
    <property type="entry name" value="LD11652P"/>
    <property type="match status" value="1"/>
</dbReference>
<evidence type="ECO:0000256" key="1">
    <source>
        <dbReference type="ARBA" id="ARBA00022723"/>
    </source>
</evidence>
<organism evidence="8 9">
    <name type="scientific">Hermetia illucens</name>
    <name type="common">Black soldier fly</name>
    <dbReference type="NCBI Taxonomy" id="343691"/>
    <lineage>
        <taxon>Eukaryota</taxon>
        <taxon>Metazoa</taxon>
        <taxon>Ecdysozoa</taxon>
        <taxon>Arthropoda</taxon>
        <taxon>Hexapoda</taxon>
        <taxon>Insecta</taxon>
        <taxon>Pterygota</taxon>
        <taxon>Neoptera</taxon>
        <taxon>Endopterygota</taxon>
        <taxon>Diptera</taxon>
        <taxon>Brachycera</taxon>
        <taxon>Stratiomyomorpha</taxon>
        <taxon>Stratiomyidae</taxon>
        <taxon>Hermetiinae</taxon>
        <taxon>Hermetia</taxon>
    </lineage>
</organism>
<dbReference type="EMBL" id="LR899009">
    <property type="protein sequence ID" value="CAD7080213.1"/>
    <property type="molecule type" value="Genomic_DNA"/>
</dbReference>
<keyword evidence="4 5" id="KW-0440">LIM domain</keyword>
<dbReference type="InterPro" id="IPR050945">
    <property type="entry name" value="LMO_RBTN_TF"/>
</dbReference>
<gene>
    <name evidence="8" type="ORF">HERILL_LOCUS3379</name>
</gene>
<dbReference type="Gene3D" id="2.10.110.10">
    <property type="entry name" value="Cysteine Rich Protein"/>
    <property type="match status" value="1"/>
</dbReference>
<accession>A0A7R8UGK5</accession>
<proteinExistence type="predicted"/>
<evidence type="ECO:0000313" key="9">
    <source>
        <dbReference type="Proteomes" id="UP000594454"/>
    </source>
</evidence>
<dbReference type="SUPFAM" id="SSF57716">
    <property type="entry name" value="Glucocorticoid receptor-like (DNA-binding domain)"/>
    <property type="match status" value="2"/>
</dbReference>
<dbReference type="PROSITE" id="PS50023">
    <property type="entry name" value="LIM_DOMAIN_2"/>
    <property type="match status" value="1"/>
</dbReference>
<dbReference type="CDD" id="cd09386">
    <property type="entry name" value="LIM1_LMO4"/>
    <property type="match status" value="1"/>
</dbReference>
<name>A0A7R8UGK5_HERIL</name>
<feature type="domain" description="LIM zinc-binding" evidence="7">
    <location>
        <begin position="102"/>
        <end position="164"/>
    </location>
</feature>
<evidence type="ECO:0000256" key="2">
    <source>
        <dbReference type="ARBA" id="ARBA00022737"/>
    </source>
</evidence>
<reference evidence="8 9" key="1">
    <citation type="submission" date="2020-11" db="EMBL/GenBank/DDBJ databases">
        <authorList>
            <person name="Wallbank WR R."/>
            <person name="Pardo Diaz C."/>
            <person name="Kozak K."/>
            <person name="Martin S."/>
            <person name="Jiggins C."/>
            <person name="Moest M."/>
            <person name="Warren A I."/>
            <person name="Generalovic N T."/>
            <person name="Byers J.R.P. K."/>
            <person name="Montejo-Kovacevich G."/>
            <person name="Yen C E."/>
        </authorList>
    </citation>
    <scope>NUCLEOTIDE SEQUENCE [LARGE SCALE GENOMIC DNA]</scope>
</reference>
<dbReference type="SMART" id="SM00132">
    <property type="entry name" value="LIM"/>
    <property type="match status" value="1"/>
</dbReference>
<keyword evidence="9" id="KW-1185">Reference proteome</keyword>
<dbReference type="AlphaFoldDB" id="A0A7R8UGK5"/>
<evidence type="ECO:0000256" key="3">
    <source>
        <dbReference type="ARBA" id="ARBA00022833"/>
    </source>
</evidence>
<dbReference type="PANTHER" id="PTHR45787">
    <property type="entry name" value="LD11652P"/>
    <property type="match status" value="1"/>
</dbReference>
<dbReference type="InParanoid" id="A0A7R8UGK5"/>
<feature type="compositionally biased region" description="Basic residues" evidence="6">
    <location>
        <begin position="82"/>
        <end position="91"/>
    </location>
</feature>
<evidence type="ECO:0000256" key="6">
    <source>
        <dbReference type="SAM" id="MobiDB-lite"/>
    </source>
</evidence>
<keyword evidence="1 5" id="KW-0479">Metal-binding</keyword>
<dbReference type="GO" id="GO:0046872">
    <property type="term" value="F:metal ion binding"/>
    <property type="evidence" value="ECO:0007669"/>
    <property type="project" value="UniProtKB-KW"/>
</dbReference>
<dbReference type="InterPro" id="IPR001781">
    <property type="entry name" value="Znf_LIM"/>
</dbReference>
<keyword evidence="2" id="KW-0677">Repeat</keyword>
<feature type="region of interest" description="Disordered" evidence="6">
    <location>
        <begin position="35"/>
        <end position="95"/>
    </location>
</feature>
<protein>
    <recommendedName>
        <fullName evidence="7">LIM zinc-binding domain-containing protein</fullName>
    </recommendedName>
</protein>
<dbReference type="Pfam" id="PF00412">
    <property type="entry name" value="LIM"/>
    <property type="match status" value="1"/>
</dbReference>
<dbReference type="FunFam" id="2.10.110.10:FF:000015">
    <property type="entry name" value="LIM domain only 3"/>
    <property type="match status" value="1"/>
</dbReference>
<evidence type="ECO:0000259" key="7">
    <source>
        <dbReference type="PROSITE" id="PS50023"/>
    </source>
</evidence>
<dbReference type="OrthoDB" id="6352355at2759"/>
<keyword evidence="3 5" id="KW-0862">Zinc</keyword>
<evidence type="ECO:0000256" key="4">
    <source>
        <dbReference type="ARBA" id="ARBA00023038"/>
    </source>
</evidence>
<dbReference type="FunCoup" id="A0A7R8UGK5">
    <property type="interactions" value="933"/>
</dbReference>
<sequence>MTDCSSSDLESDYLPYKNVKLAATVAMNTPYHPYADISPSHPPPSPDNNNYPPLSAGYHNGHSGVHTPQLGSIDDMSPAEYHHHHHHHHHQQLNNNNNSPIKHCAGCGEKIADRYLLHALDRYWHNSCLKCHCCGAMLADMGSSCYTRRGLILCKKDYSRFILMGYFEGPGVAKRDALVELLNSAFLRGLASPD</sequence>
<dbReference type="PROSITE" id="PS00478">
    <property type="entry name" value="LIM_DOMAIN_1"/>
    <property type="match status" value="1"/>
</dbReference>
<dbReference type="Proteomes" id="UP000594454">
    <property type="component" value="Chromosome 1"/>
</dbReference>
<evidence type="ECO:0000313" key="8">
    <source>
        <dbReference type="EMBL" id="CAD7080213.1"/>
    </source>
</evidence>
<evidence type="ECO:0000256" key="5">
    <source>
        <dbReference type="PROSITE-ProRule" id="PRU00125"/>
    </source>
</evidence>